<evidence type="ECO:0000313" key="1">
    <source>
        <dbReference type="EMBL" id="MDF4026361.1"/>
    </source>
</evidence>
<proteinExistence type="predicted"/>
<reference evidence="1 2" key="1">
    <citation type="journal article" date="2024" name="Curr. Microbiol.">
        <title>Luteibacter sahnii sp. nov., A Novel Yellow-Colored Xanthomonadin Pigment Producing Probiotic Bacterium from Healthy Rice Seed Microbiome.</title>
        <authorList>
            <person name="Jaiswal G."/>
            <person name="Rana R."/>
            <person name="Nayak P.K."/>
            <person name="Chouhan R."/>
            <person name="Gandhi S.G."/>
            <person name="Patel H.K."/>
            <person name="Patil P.B."/>
        </authorList>
    </citation>
    <scope>NUCLEOTIDE SEQUENCE [LARGE SCALE GENOMIC DNA]</scope>
    <source>
        <strain evidence="1 2">PPL201</strain>
    </source>
</reference>
<comment type="caution">
    <text evidence="1">The sequence shown here is derived from an EMBL/GenBank/DDBJ whole genome shotgun (WGS) entry which is preliminary data.</text>
</comment>
<sequence length="198" mass="20676">MTYRIAGPILMAALVGGCATVSGAGHRLGAAPSIGRLDVLSLLPLHPAADPLLRTDASTFAHTLTRRLRDAGFEARTVDVPGLVQRHALPVDVTVFDEGRGRHIDGALPEKALLALDEVSAGHRLVLFPAALVRDARSGLAVGTLRWRLEPFGGGTAAAAGILRYTVDARGFPGARLAGELVAELDRLGVRGVDTALD</sequence>
<accession>A0ABT6BE06</accession>
<protein>
    <submittedName>
        <fullName evidence="1">Uncharacterized protein</fullName>
    </submittedName>
</protein>
<keyword evidence="2" id="KW-1185">Reference proteome</keyword>
<organism evidence="1 2">
    <name type="scientific">Luteibacter sahnii</name>
    <dbReference type="NCBI Taxonomy" id="3021977"/>
    <lineage>
        <taxon>Bacteria</taxon>
        <taxon>Pseudomonadati</taxon>
        <taxon>Pseudomonadota</taxon>
        <taxon>Gammaproteobacteria</taxon>
        <taxon>Lysobacterales</taxon>
        <taxon>Rhodanobacteraceae</taxon>
        <taxon>Luteibacter</taxon>
    </lineage>
</organism>
<dbReference type="EMBL" id="JARJJS010000004">
    <property type="protein sequence ID" value="MDF4026361.1"/>
    <property type="molecule type" value="Genomic_DNA"/>
</dbReference>
<dbReference type="PROSITE" id="PS51257">
    <property type="entry name" value="PROKAR_LIPOPROTEIN"/>
    <property type="match status" value="1"/>
</dbReference>
<dbReference type="Proteomes" id="UP001528850">
    <property type="component" value="Unassembled WGS sequence"/>
</dbReference>
<name>A0ABT6BE06_9GAMM</name>
<evidence type="ECO:0000313" key="2">
    <source>
        <dbReference type="Proteomes" id="UP001528850"/>
    </source>
</evidence>
<gene>
    <name evidence="1" type="ORF">P3W24_15415</name>
</gene>